<gene>
    <name evidence="2" type="ORF">MBAV_000502</name>
</gene>
<feature type="transmembrane region" description="Helical" evidence="1">
    <location>
        <begin position="89"/>
        <end position="117"/>
    </location>
</feature>
<feature type="transmembrane region" description="Helical" evidence="1">
    <location>
        <begin position="47"/>
        <end position="69"/>
    </location>
</feature>
<dbReference type="AlphaFoldDB" id="A0A0F3GZK7"/>
<feature type="transmembrane region" description="Helical" evidence="1">
    <location>
        <begin position="15"/>
        <end position="35"/>
    </location>
</feature>
<protein>
    <submittedName>
        <fullName evidence="2">Fimbrial protein</fullName>
    </submittedName>
</protein>
<dbReference type="Proteomes" id="UP000033423">
    <property type="component" value="Unassembled WGS sequence"/>
</dbReference>
<reference evidence="2 3" key="1">
    <citation type="submission" date="2015-02" db="EMBL/GenBank/DDBJ databases">
        <title>Single-cell genomics of uncultivated deep-branching MTB reveals a conserved set of magnetosome genes.</title>
        <authorList>
            <person name="Kolinko S."/>
            <person name="Richter M."/>
            <person name="Glockner F.O."/>
            <person name="Brachmann A."/>
            <person name="Schuler D."/>
        </authorList>
    </citation>
    <scope>NUCLEOTIDE SEQUENCE [LARGE SCALE GENOMIC DNA]</scope>
    <source>
        <strain evidence="2">TM-1</strain>
    </source>
</reference>
<accession>A0A0F3GZK7</accession>
<keyword evidence="1" id="KW-0812">Transmembrane</keyword>
<dbReference type="EMBL" id="LACI01000232">
    <property type="protein sequence ID" value="KJU87310.1"/>
    <property type="molecule type" value="Genomic_DNA"/>
</dbReference>
<organism evidence="2 3">
    <name type="scientific">Candidatus Magnetobacterium bavaricum</name>
    <dbReference type="NCBI Taxonomy" id="29290"/>
    <lineage>
        <taxon>Bacteria</taxon>
        <taxon>Pseudomonadati</taxon>
        <taxon>Nitrospirota</taxon>
        <taxon>Thermodesulfovibrionia</taxon>
        <taxon>Thermodesulfovibrionales</taxon>
        <taxon>Candidatus Magnetobacteriaceae</taxon>
        <taxon>Candidatus Magnetobacterium</taxon>
    </lineage>
</organism>
<name>A0A0F3GZK7_9BACT</name>
<evidence type="ECO:0000256" key="1">
    <source>
        <dbReference type="SAM" id="Phobius"/>
    </source>
</evidence>
<proteinExistence type="predicted"/>
<evidence type="ECO:0000313" key="2">
    <source>
        <dbReference type="EMBL" id="KJU87310.1"/>
    </source>
</evidence>
<keyword evidence="1" id="KW-0472">Membrane</keyword>
<evidence type="ECO:0000313" key="3">
    <source>
        <dbReference type="Proteomes" id="UP000033423"/>
    </source>
</evidence>
<sequence>MTFYVALSSDRTVEFAAFLFQIPYFIATGWIYYILHIAEKVRFNATEIVSGVFILALLLVGLHTFLRWFSAEFRHLRNEPPTGWPLRWTIVSVAVFVLIFVTGIATTASIHQLIWIAKAPKRLESVKGCWIRAVESGAKAAVSDLQGYLDLYAAGEPYIIAADSTTGKQGCIEAANAATTGKTCQAIHNQAVSATYTPFPDGMDEVLSDFINHQTNMGKKSPYTGLPLFVATHTTEGEVVLTPISNRAVSITAYAEDIAEPIFSTVVTVSSK</sequence>
<comment type="caution">
    <text evidence="2">The sequence shown here is derived from an EMBL/GenBank/DDBJ whole genome shotgun (WGS) entry which is preliminary data.</text>
</comment>
<keyword evidence="3" id="KW-1185">Reference proteome</keyword>
<keyword evidence="1" id="KW-1133">Transmembrane helix</keyword>